<feature type="transmembrane region" description="Helical" evidence="2">
    <location>
        <begin position="20"/>
        <end position="41"/>
    </location>
</feature>
<evidence type="ECO:0000256" key="1">
    <source>
        <dbReference type="SAM" id="MobiDB-lite"/>
    </source>
</evidence>
<name>A0ABQ8YP31_9EUKA</name>
<keyword evidence="2" id="KW-0812">Transmembrane</keyword>
<gene>
    <name evidence="3" type="ORF">M0813_19489</name>
</gene>
<dbReference type="Proteomes" id="UP001150062">
    <property type="component" value="Unassembled WGS sequence"/>
</dbReference>
<evidence type="ECO:0000313" key="4">
    <source>
        <dbReference type="Proteomes" id="UP001150062"/>
    </source>
</evidence>
<sequence>MEVILQKKDDLKKVLRLKKLSFFELITIIQLALAISCYFLTAFTPLSRIQLLVIKIPNFLFILPPNPNVDTTKITRKYKAVSKYLVWGNALFWAIVWMIFPPRYNYFKTVKSVLSAGIHSYNLTWRLANSLEFEFDIEVVFDWIANKLGGNQISPKIKKKKVEKKTIEKTIEKKTTEEKTTEKKTIEKNKKDD</sequence>
<evidence type="ECO:0000313" key="3">
    <source>
        <dbReference type="EMBL" id="KAJ6246349.1"/>
    </source>
</evidence>
<feature type="transmembrane region" description="Helical" evidence="2">
    <location>
        <begin position="47"/>
        <end position="63"/>
    </location>
</feature>
<proteinExistence type="predicted"/>
<keyword evidence="2" id="KW-1133">Transmembrane helix</keyword>
<keyword evidence="4" id="KW-1185">Reference proteome</keyword>
<evidence type="ECO:0000256" key="2">
    <source>
        <dbReference type="SAM" id="Phobius"/>
    </source>
</evidence>
<feature type="region of interest" description="Disordered" evidence="1">
    <location>
        <begin position="171"/>
        <end position="193"/>
    </location>
</feature>
<organism evidence="3 4">
    <name type="scientific">Anaeramoeba flamelloides</name>
    <dbReference type="NCBI Taxonomy" id="1746091"/>
    <lineage>
        <taxon>Eukaryota</taxon>
        <taxon>Metamonada</taxon>
        <taxon>Anaeramoebidae</taxon>
        <taxon>Anaeramoeba</taxon>
    </lineage>
</organism>
<protein>
    <submittedName>
        <fullName evidence="3">Uncharacterized protein</fullName>
    </submittedName>
</protein>
<accession>A0ABQ8YP31</accession>
<keyword evidence="2" id="KW-0472">Membrane</keyword>
<dbReference type="EMBL" id="JAOAOG010000136">
    <property type="protein sequence ID" value="KAJ6246349.1"/>
    <property type="molecule type" value="Genomic_DNA"/>
</dbReference>
<feature type="transmembrane region" description="Helical" evidence="2">
    <location>
        <begin position="84"/>
        <end position="100"/>
    </location>
</feature>
<comment type="caution">
    <text evidence="3">The sequence shown here is derived from an EMBL/GenBank/DDBJ whole genome shotgun (WGS) entry which is preliminary data.</text>
</comment>
<reference evidence="3" key="1">
    <citation type="submission" date="2022-08" db="EMBL/GenBank/DDBJ databases">
        <title>Novel sulfate-reducing endosymbionts in the free-living metamonad Anaeramoeba.</title>
        <authorList>
            <person name="Jerlstrom-Hultqvist J."/>
            <person name="Cepicka I."/>
            <person name="Gallot-Lavallee L."/>
            <person name="Salas-Leiva D."/>
            <person name="Curtis B.A."/>
            <person name="Zahonova K."/>
            <person name="Pipaliya S."/>
            <person name="Dacks J."/>
            <person name="Roger A.J."/>
        </authorList>
    </citation>
    <scope>NUCLEOTIDE SEQUENCE</scope>
    <source>
        <strain evidence="3">Schooner1</strain>
    </source>
</reference>